<gene>
    <name evidence="1" type="ORF">GCM10009547_01840</name>
</gene>
<reference evidence="2" key="1">
    <citation type="journal article" date="2019" name="Int. J. Syst. Evol. Microbiol.">
        <title>The Global Catalogue of Microorganisms (GCM) 10K type strain sequencing project: providing services to taxonomists for standard genome sequencing and annotation.</title>
        <authorList>
            <consortium name="The Broad Institute Genomics Platform"/>
            <consortium name="The Broad Institute Genome Sequencing Center for Infectious Disease"/>
            <person name="Wu L."/>
            <person name="Ma J."/>
        </authorList>
    </citation>
    <scope>NUCLEOTIDE SEQUENCE [LARGE SCALE GENOMIC DNA]</scope>
    <source>
        <strain evidence="2">JCM 10671</strain>
    </source>
</reference>
<evidence type="ECO:0000313" key="1">
    <source>
        <dbReference type="EMBL" id="GAA0603808.1"/>
    </source>
</evidence>
<dbReference type="RefSeq" id="WP_344600610.1">
    <property type="nucleotide sequence ID" value="NZ_BAAAHE010000002.1"/>
</dbReference>
<organism evidence="1 2">
    <name type="scientific">Sporichthya brevicatena</name>
    <dbReference type="NCBI Taxonomy" id="171442"/>
    <lineage>
        <taxon>Bacteria</taxon>
        <taxon>Bacillati</taxon>
        <taxon>Actinomycetota</taxon>
        <taxon>Actinomycetes</taxon>
        <taxon>Sporichthyales</taxon>
        <taxon>Sporichthyaceae</taxon>
        <taxon>Sporichthya</taxon>
    </lineage>
</organism>
<protein>
    <submittedName>
        <fullName evidence="1">Uncharacterized protein</fullName>
    </submittedName>
</protein>
<evidence type="ECO:0000313" key="2">
    <source>
        <dbReference type="Proteomes" id="UP001500957"/>
    </source>
</evidence>
<sequence length="204" mass="21974">MARHERLVFDGWIAGLGTASGTRLVIGRWPRSPFGGFTDVMIEDAAGHRRLLAPRPEIADFVAATYTFDAVEIAHVGVTRTRSEWALTAGPLNVAFEIGRRTPLGYLLRAVPPPLARRPAWISAIDRPARRLLPGVRTVGSAGNGRREYYGAQDLRPITAAVAWLDGTGLGPLAPIDPPVRFGFGSVPPAPALVRVTTTVTIPR</sequence>
<dbReference type="Proteomes" id="UP001500957">
    <property type="component" value="Unassembled WGS sequence"/>
</dbReference>
<proteinExistence type="predicted"/>
<dbReference type="EMBL" id="BAAAHE010000002">
    <property type="protein sequence ID" value="GAA0603808.1"/>
    <property type="molecule type" value="Genomic_DNA"/>
</dbReference>
<accession>A0ABP3R591</accession>
<comment type="caution">
    <text evidence="1">The sequence shown here is derived from an EMBL/GenBank/DDBJ whole genome shotgun (WGS) entry which is preliminary data.</text>
</comment>
<name>A0ABP3R591_9ACTN</name>
<keyword evidence="2" id="KW-1185">Reference proteome</keyword>